<dbReference type="PIRSF" id="PIRSF002097">
    <property type="entry name" value="DNA-binding_Fis"/>
    <property type="match status" value="1"/>
</dbReference>
<protein>
    <recommendedName>
        <fullName evidence="3">Putative Fis-like DNA-binding protein</fullName>
    </recommendedName>
</protein>
<dbReference type="RefSeq" id="WP_163653556.1">
    <property type="nucleotide sequence ID" value="NZ_JAAGRN010000004.1"/>
</dbReference>
<dbReference type="PANTHER" id="PTHR47918">
    <property type="entry name" value="DNA-BINDING PROTEIN FIS"/>
    <property type="match status" value="1"/>
</dbReference>
<reference evidence="5" key="1">
    <citation type="submission" date="2020-02" db="EMBL/GenBank/DDBJ databases">
        <authorList>
            <person name="Chen W.-M."/>
        </authorList>
    </citation>
    <scope>NUCLEOTIDE SEQUENCE</scope>
    <source>
        <strain evidence="5">NBD-18</strain>
    </source>
</reference>
<dbReference type="SUPFAM" id="SSF46689">
    <property type="entry name" value="Homeodomain-like"/>
    <property type="match status" value="1"/>
</dbReference>
<dbReference type="InterPro" id="IPR005412">
    <property type="entry name" value="Fis_DNA-bd"/>
</dbReference>
<name>A0A6B2QX84_9BURK</name>
<sequence length="81" mass="9163">MKKKNLLEECVRASLEQYVDDLGDADPSGMYEMVISCVERATLAFALERADHNQSRAADFLGITRNTLRKKLLAYKLLPTD</sequence>
<evidence type="ECO:0000256" key="3">
    <source>
        <dbReference type="ARBA" id="ARBA00029540"/>
    </source>
</evidence>
<dbReference type="EMBL" id="JAAGRN010000004">
    <property type="protein sequence ID" value="NDY83050.1"/>
    <property type="molecule type" value="Genomic_DNA"/>
</dbReference>
<accession>A0A6B2QX84</accession>
<dbReference type="AlphaFoldDB" id="A0A6B2QX84"/>
<comment type="caution">
    <text evidence="5">The sequence shown here is derived from an EMBL/GenBank/DDBJ whole genome shotgun (WGS) entry which is preliminary data.</text>
</comment>
<organism evidence="5">
    <name type="scientific">Sheuella amnicola</name>
    <dbReference type="NCBI Taxonomy" id="2707330"/>
    <lineage>
        <taxon>Bacteria</taxon>
        <taxon>Pseudomonadati</taxon>
        <taxon>Pseudomonadota</taxon>
        <taxon>Betaproteobacteria</taxon>
        <taxon>Burkholderiales</taxon>
        <taxon>Alcaligenaceae</taxon>
        <taxon>Sheuella</taxon>
    </lineage>
</organism>
<dbReference type="InterPro" id="IPR002197">
    <property type="entry name" value="HTH_Fis"/>
</dbReference>
<evidence type="ECO:0000256" key="1">
    <source>
        <dbReference type="ARBA" id="ARBA00008559"/>
    </source>
</evidence>
<dbReference type="GO" id="GO:0006355">
    <property type="term" value="P:regulation of DNA-templated transcription"/>
    <property type="evidence" value="ECO:0007669"/>
    <property type="project" value="InterPro"/>
</dbReference>
<dbReference type="Gene3D" id="1.10.10.60">
    <property type="entry name" value="Homeodomain-like"/>
    <property type="match status" value="1"/>
</dbReference>
<keyword evidence="2" id="KW-0238">DNA-binding</keyword>
<comment type="similarity">
    <text evidence="1">Belongs to the transcriptional regulatory Fis family.</text>
</comment>
<dbReference type="PRINTS" id="PR01590">
    <property type="entry name" value="HTHFIS"/>
</dbReference>
<dbReference type="GO" id="GO:0043565">
    <property type="term" value="F:sequence-specific DNA binding"/>
    <property type="evidence" value="ECO:0007669"/>
    <property type="project" value="InterPro"/>
</dbReference>
<evidence type="ECO:0000256" key="2">
    <source>
        <dbReference type="ARBA" id="ARBA00023125"/>
    </source>
</evidence>
<proteinExistence type="inferred from homology"/>
<dbReference type="InterPro" id="IPR009057">
    <property type="entry name" value="Homeodomain-like_sf"/>
</dbReference>
<gene>
    <name evidence="5" type="ORF">G3I67_07390</name>
</gene>
<dbReference type="PANTHER" id="PTHR47918:SF1">
    <property type="entry name" value="DNA-BINDING PROTEIN FIS"/>
    <property type="match status" value="1"/>
</dbReference>
<evidence type="ECO:0000259" key="4">
    <source>
        <dbReference type="Pfam" id="PF02954"/>
    </source>
</evidence>
<evidence type="ECO:0000313" key="5">
    <source>
        <dbReference type="EMBL" id="NDY83050.1"/>
    </source>
</evidence>
<dbReference type="Pfam" id="PF02954">
    <property type="entry name" value="HTH_8"/>
    <property type="match status" value="1"/>
</dbReference>
<dbReference type="InterPro" id="IPR050207">
    <property type="entry name" value="Trans_regulatory_Fis"/>
</dbReference>
<feature type="domain" description="DNA binding HTH" evidence="4">
    <location>
        <begin position="38"/>
        <end position="75"/>
    </location>
</feature>